<dbReference type="Proteomes" id="UP000676967">
    <property type="component" value="Chromosome"/>
</dbReference>
<sequence>MTSYPVDDVARVGRRILIWRLAGLVLGLVAAILLATGPPSRLGVNTALAVPAFALGLLAGVILGEVTGRAPAGATRTATLEVRTATAFLPRRMTGLVAGLAVLAAAFYTATTLAAGPDDLGRAGRALTVTCDDVTVSNTPWPGEFYTFPIALAMLAGLTAAGFATWAVVRRRRPVADEAGRAADDAVRRTAARAIVAACGVLVCAPLAGSAAVAAGALGNIPCPSPVYPVTHWASLAIALVTGLLTCVFTAFTLRPGTR</sequence>
<keyword evidence="1" id="KW-0472">Membrane</keyword>
<dbReference type="RefSeq" id="WP_189333515.1">
    <property type="nucleotide sequence ID" value="NZ_AP023356.1"/>
</dbReference>
<protein>
    <submittedName>
        <fullName evidence="2">Uncharacterized protein</fullName>
    </submittedName>
</protein>
<evidence type="ECO:0000313" key="3">
    <source>
        <dbReference type="Proteomes" id="UP000676967"/>
    </source>
</evidence>
<keyword evidence="1" id="KW-1133">Transmembrane helix</keyword>
<evidence type="ECO:0000256" key="1">
    <source>
        <dbReference type="SAM" id="Phobius"/>
    </source>
</evidence>
<keyword evidence="1" id="KW-0812">Transmembrane</keyword>
<feature type="transmembrane region" description="Helical" evidence="1">
    <location>
        <begin position="233"/>
        <end position="254"/>
    </location>
</feature>
<feature type="transmembrane region" description="Helical" evidence="1">
    <location>
        <begin position="93"/>
        <end position="115"/>
    </location>
</feature>
<feature type="transmembrane region" description="Helical" evidence="1">
    <location>
        <begin position="17"/>
        <end position="36"/>
    </location>
</feature>
<accession>A0ABM7M2S6</accession>
<dbReference type="EMBL" id="AP023356">
    <property type="protein sequence ID" value="BCJ45936.1"/>
    <property type="molecule type" value="Genomic_DNA"/>
</dbReference>
<gene>
    <name evidence="2" type="ORF">Aiant_65930</name>
</gene>
<feature type="transmembrane region" description="Helical" evidence="1">
    <location>
        <begin position="146"/>
        <end position="169"/>
    </location>
</feature>
<feature type="transmembrane region" description="Helical" evidence="1">
    <location>
        <begin position="190"/>
        <end position="213"/>
    </location>
</feature>
<organism evidence="2 3">
    <name type="scientific">Actinoplanes ianthinogenes</name>
    <dbReference type="NCBI Taxonomy" id="122358"/>
    <lineage>
        <taxon>Bacteria</taxon>
        <taxon>Bacillati</taxon>
        <taxon>Actinomycetota</taxon>
        <taxon>Actinomycetes</taxon>
        <taxon>Micromonosporales</taxon>
        <taxon>Micromonosporaceae</taxon>
        <taxon>Actinoplanes</taxon>
    </lineage>
</organism>
<keyword evidence="3" id="KW-1185">Reference proteome</keyword>
<reference evidence="2 3" key="1">
    <citation type="submission" date="2020-08" db="EMBL/GenBank/DDBJ databases">
        <title>Whole genome shotgun sequence of Actinoplanes ianthinogenes NBRC 13996.</title>
        <authorList>
            <person name="Komaki H."/>
            <person name="Tamura T."/>
        </authorList>
    </citation>
    <scope>NUCLEOTIDE SEQUENCE [LARGE SCALE GENOMIC DNA]</scope>
    <source>
        <strain evidence="2 3">NBRC 13996</strain>
    </source>
</reference>
<feature type="transmembrane region" description="Helical" evidence="1">
    <location>
        <begin position="42"/>
        <end position="63"/>
    </location>
</feature>
<evidence type="ECO:0000313" key="2">
    <source>
        <dbReference type="EMBL" id="BCJ45936.1"/>
    </source>
</evidence>
<name>A0ABM7M2S6_9ACTN</name>
<proteinExistence type="predicted"/>